<feature type="compositionally biased region" description="Low complexity" evidence="1">
    <location>
        <begin position="70"/>
        <end position="81"/>
    </location>
</feature>
<comment type="caution">
    <text evidence="2">The sequence shown here is derived from an EMBL/GenBank/DDBJ whole genome shotgun (WGS) entry which is preliminary data.</text>
</comment>
<feature type="compositionally biased region" description="Polar residues" evidence="1">
    <location>
        <begin position="1"/>
        <end position="26"/>
    </location>
</feature>
<evidence type="ECO:0000313" key="2">
    <source>
        <dbReference type="EMBL" id="RAO73213.1"/>
    </source>
</evidence>
<dbReference type="Proteomes" id="UP000249363">
    <property type="component" value="Unassembled WGS sequence"/>
</dbReference>
<organism evidence="2 3">
    <name type="scientific">Talaromyces amestolkiae</name>
    <dbReference type="NCBI Taxonomy" id="1196081"/>
    <lineage>
        <taxon>Eukaryota</taxon>
        <taxon>Fungi</taxon>
        <taxon>Dikarya</taxon>
        <taxon>Ascomycota</taxon>
        <taxon>Pezizomycotina</taxon>
        <taxon>Eurotiomycetes</taxon>
        <taxon>Eurotiomycetidae</taxon>
        <taxon>Eurotiales</taxon>
        <taxon>Trichocomaceae</taxon>
        <taxon>Talaromyces</taxon>
        <taxon>Talaromyces sect. Talaromyces</taxon>
    </lineage>
</organism>
<dbReference type="EMBL" id="MIKG01000023">
    <property type="protein sequence ID" value="RAO73213.1"/>
    <property type="molecule type" value="Genomic_DNA"/>
</dbReference>
<accession>A0A364LBS3</accession>
<evidence type="ECO:0000256" key="1">
    <source>
        <dbReference type="SAM" id="MobiDB-lite"/>
    </source>
</evidence>
<dbReference type="PANTHER" id="PTHR38887:SF1">
    <property type="entry name" value="RAS MODIFICATION PROTEIN ERF4"/>
    <property type="match status" value="1"/>
</dbReference>
<proteinExistence type="predicted"/>
<sequence length="339" mass="37412">MASEKSNNPYFNGSHQFNQRNDSPPSVHTLLSEDIDNTEEQPPAYTNSNPEVTTRAEKSSAPASEPLQESSRSAQSQTASTKKPVAIPAVDSSFDSPFMRAYAPVLKDYKLPQEVFLDFLDRLNKAIASSPPLQVLDATGGVLSAVPILFPLHWIGSAVSGIAKLGNSGVSKSRTDNLLKDANKDIFGPRGLKIEVAKLDALAHIAKIPILDSRGKVSRQAPLLQQLSAVEAHPDGSSAATEGNIELAMDAQQRRLRILRPWIADLELDILPWTSQSKLTRFNAALKKHNGADDRDSKGKRRRDRDYKQSRLNGNEGQDDDEEEIEPFRKCLWLIIREV</sequence>
<feature type="region of interest" description="Disordered" evidence="1">
    <location>
        <begin position="1"/>
        <end position="84"/>
    </location>
</feature>
<dbReference type="InterPro" id="IPR053221">
    <property type="entry name" value="Burnettramic_acid_biosynth"/>
</dbReference>
<protein>
    <submittedName>
        <fullName evidence="2">Uncharacterized protein</fullName>
    </submittedName>
</protein>
<dbReference type="RefSeq" id="XP_040737727.1">
    <property type="nucleotide sequence ID" value="XM_040882118.1"/>
</dbReference>
<dbReference type="PANTHER" id="PTHR38887">
    <property type="entry name" value="CHROMOSOME 21, WHOLE GENOME SHOTGUN SEQUENCE"/>
    <property type="match status" value="1"/>
</dbReference>
<gene>
    <name evidence="2" type="ORF">BHQ10_009225</name>
</gene>
<dbReference type="OrthoDB" id="3068835at2759"/>
<dbReference type="GeneID" id="63798439"/>
<evidence type="ECO:0000313" key="3">
    <source>
        <dbReference type="Proteomes" id="UP000249363"/>
    </source>
</evidence>
<dbReference type="AlphaFoldDB" id="A0A364LBS3"/>
<keyword evidence="3" id="KW-1185">Reference proteome</keyword>
<dbReference type="STRING" id="1196081.A0A364LBS3"/>
<feature type="region of interest" description="Disordered" evidence="1">
    <location>
        <begin position="289"/>
        <end position="323"/>
    </location>
</feature>
<name>A0A364LBS3_TALAM</name>
<reference evidence="2 3" key="1">
    <citation type="journal article" date="2017" name="Biotechnol. Biofuels">
        <title>Differential beta-glucosidase expression as a function of carbon source availability in Talaromyces amestolkiae: a genomic and proteomic approach.</title>
        <authorList>
            <person name="de Eugenio L.I."/>
            <person name="Mendez-Liter J.A."/>
            <person name="Nieto-Dominguez M."/>
            <person name="Alonso L."/>
            <person name="Gil-Munoz J."/>
            <person name="Barriuso J."/>
            <person name="Prieto A."/>
            <person name="Martinez M.J."/>
        </authorList>
    </citation>
    <scope>NUCLEOTIDE SEQUENCE [LARGE SCALE GENOMIC DNA]</scope>
    <source>
        <strain evidence="2 3">CIB</strain>
    </source>
</reference>